<reference evidence="1" key="1">
    <citation type="submission" date="2022-01" db="EMBL/GenBank/DDBJ databases">
        <title>Genome Sequence Resource for Two Populations of Ditylenchus destructor, the Migratory Endoparasitic Phytonematode.</title>
        <authorList>
            <person name="Zhang H."/>
            <person name="Lin R."/>
            <person name="Xie B."/>
        </authorList>
    </citation>
    <scope>NUCLEOTIDE SEQUENCE</scope>
    <source>
        <strain evidence="1">BazhouSP</strain>
    </source>
</reference>
<dbReference type="Proteomes" id="UP001201812">
    <property type="component" value="Unassembled WGS sequence"/>
</dbReference>
<proteinExistence type="predicted"/>
<comment type="caution">
    <text evidence="1">The sequence shown here is derived from an EMBL/GenBank/DDBJ whole genome shotgun (WGS) entry which is preliminary data.</text>
</comment>
<evidence type="ECO:0000313" key="1">
    <source>
        <dbReference type="EMBL" id="KAI1692742.1"/>
    </source>
</evidence>
<organism evidence="1 2">
    <name type="scientific">Ditylenchus destructor</name>
    <dbReference type="NCBI Taxonomy" id="166010"/>
    <lineage>
        <taxon>Eukaryota</taxon>
        <taxon>Metazoa</taxon>
        <taxon>Ecdysozoa</taxon>
        <taxon>Nematoda</taxon>
        <taxon>Chromadorea</taxon>
        <taxon>Rhabditida</taxon>
        <taxon>Tylenchina</taxon>
        <taxon>Tylenchomorpha</taxon>
        <taxon>Sphaerularioidea</taxon>
        <taxon>Anguinidae</taxon>
        <taxon>Anguininae</taxon>
        <taxon>Ditylenchus</taxon>
    </lineage>
</organism>
<gene>
    <name evidence="1" type="ORF">DdX_21088</name>
</gene>
<sequence>MTPKFDGTHGSTTILDRLTAVIPTIEEVDDVFLAVNESKEIAEERAHVWHAMAIVQDSIQSNYTDPAVLKHTD</sequence>
<evidence type="ECO:0000313" key="2">
    <source>
        <dbReference type="Proteomes" id="UP001201812"/>
    </source>
</evidence>
<dbReference type="AlphaFoldDB" id="A0AAD4QRJ5"/>
<accession>A0AAD4QRJ5</accession>
<name>A0AAD4QRJ5_9BILA</name>
<keyword evidence="2" id="KW-1185">Reference proteome</keyword>
<protein>
    <submittedName>
        <fullName evidence="1">Uncharacterized protein</fullName>
    </submittedName>
</protein>
<dbReference type="EMBL" id="JAKKPZ010000720">
    <property type="protein sequence ID" value="KAI1692742.1"/>
    <property type="molecule type" value="Genomic_DNA"/>
</dbReference>